<evidence type="ECO:0000256" key="1">
    <source>
        <dbReference type="SAM" id="MobiDB-lite"/>
    </source>
</evidence>
<keyword evidence="2" id="KW-1133">Transmembrane helix</keyword>
<feature type="transmembrane region" description="Helical" evidence="2">
    <location>
        <begin position="193"/>
        <end position="214"/>
    </location>
</feature>
<name>A0ABW1PSX0_9FLAO</name>
<evidence type="ECO:0000256" key="2">
    <source>
        <dbReference type="SAM" id="Phobius"/>
    </source>
</evidence>
<reference evidence="4" key="1">
    <citation type="journal article" date="2019" name="Int. J. Syst. Evol. Microbiol.">
        <title>The Global Catalogue of Microorganisms (GCM) 10K type strain sequencing project: providing services to taxonomists for standard genome sequencing and annotation.</title>
        <authorList>
            <consortium name="The Broad Institute Genomics Platform"/>
            <consortium name="The Broad Institute Genome Sequencing Center for Infectious Disease"/>
            <person name="Wu L."/>
            <person name="Ma J."/>
        </authorList>
    </citation>
    <scope>NUCLEOTIDE SEQUENCE [LARGE SCALE GENOMIC DNA]</scope>
    <source>
        <strain evidence="4">CCUG 49679</strain>
    </source>
</reference>
<keyword evidence="2" id="KW-0812">Transmembrane</keyword>
<accession>A0ABW1PSX0</accession>
<feature type="compositionally biased region" description="Acidic residues" evidence="1">
    <location>
        <begin position="81"/>
        <end position="98"/>
    </location>
</feature>
<dbReference type="EMBL" id="JBHSQB010000010">
    <property type="protein sequence ID" value="MFC6097912.1"/>
    <property type="molecule type" value="Genomic_DNA"/>
</dbReference>
<proteinExistence type="predicted"/>
<protein>
    <submittedName>
        <fullName evidence="3">Uncharacterized protein</fullName>
    </submittedName>
</protein>
<comment type="caution">
    <text evidence="3">The sequence shown here is derived from an EMBL/GenBank/DDBJ whole genome shotgun (WGS) entry which is preliminary data.</text>
</comment>
<feature type="region of interest" description="Disordered" evidence="1">
    <location>
        <begin position="76"/>
        <end position="102"/>
    </location>
</feature>
<feature type="transmembrane region" description="Helical" evidence="2">
    <location>
        <begin position="144"/>
        <end position="165"/>
    </location>
</feature>
<feature type="transmembrane region" description="Helical" evidence="2">
    <location>
        <begin position="116"/>
        <end position="137"/>
    </location>
</feature>
<feature type="transmembrane region" description="Helical" evidence="2">
    <location>
        <begin position="12"/>
        <end position="30"/>
    </location>
</feature>
<organism evidence="3 4">
    <name type="scientific">Flavobacterium qiangtangense</name>
    <dbReference type="NCBI Taxonomy" id="1442595"/>
    <lineage>
        <taxon>Bacteria</taxon>
        <taxon>Pseudomonadati</taxon>
        <taxon>Bacteroidota</taxon>
        <taxon>Flavobacteriia</taxon>
        <taxon>Flavobacteriales</taxon>
        <taxon>Flavobacteriaceae</taxon>
        <taxon>Flavobacterium</taxon>
    </lineage>
</organism>
<keyword evidence="2" id="KW-0472">Membrane</keyword>
<dbReference type="Proteomes" id="UP001596287">
    <property type="component" value="Unassembled WGS sequence"/>
</dbReference>
<evidence type="ECO:0000313" key="3">
    <source>
        <dbReference type="EMBL" id="MFC6097912.1"/>
    </source>
</evidence>
<evidence type="ECO:0000313" key="4">
    <source>
        <dbReference type="Proteomes" id="UP001596287"/>
    </source>
</evidence>
<keyword evidence="4" id="KW-1185">Reference proteome</keyword>
<sequence length="238" mass="26745">MKALKIISDLLPIPSYTVIIICFFFPFLTIKCNTTELVSVTGFDYVIGNDVKDKMEKSEMAKTIKEKMGKDMFDTKTETDSISEDGEPIVTENGEEEAGNLSDLSKSTKDEKMAKVLFFVIMVVPLLMALLGLIISFTKSKKKALFHIIFSTIGFIFLLAYGIMIKSSGDINSISSMGDGIGAGMISIELGNAYFVATIFFLIVIMFFAMAKYLKNLYKEEQQIREETIEEFYSKEEF</sequence>
<dbReference type="RefSeq" id="WP_379792895.1">
    <property type="nucleotide sequence ID" value="NZ_JBHSQB010000010.1"/>
</dbReference>
<gene>
    <name evidence="3" type="ORF">ACFPVY_14745</name>
</gene>